<comment type="caution">
    <text evidence="8">The sequence shown here is derived from an EMBL/GenBank/DDBJ whole genome shotgun (WGS) entry which is preliminary data.</text>
</comment>
<dbReference type="EMBL" id="MFPU01000085">
    <property type="protein sequence ID" value="OGH68660.1"/>
    <property type="molecule type" value="Genomic_DNA"/>
</dbReference>
<keyword evidence="5 7" id="KW-0472">Membrane</keyword>
<dbReference type="PANTHER" id="PTHR11910">
    <property type="entry name" value="ATP SYNTHASE DELTA CHAIN"/>
    <property type="match status" value="1"/>
</dbReference>
<evidence type="ECO:0000256" key="1">
    <source>
        <dbReference type="ARBA" id="ARBA00004370"/>
    </source>
</evidence>
<name>A0A1F6MAR6_9BACT</name>
<dbReference type="Proteomes" id="UP000177953">
    <property type="component" value="Unassembled WGS sequence"/>
</dbReference>
<comment type="subcellular location">
    <subcellularLocation>
        <location evidence="7">Cell membrane</location>
        <topology evidence="7">Peripheral membrane protein</topology>
    </subcellularLocation>
    <subcellularLocation>
        <location evidence="1">Membrane</location>
    </subcellularLocation>
</comment>
<dbReference type="AlphaFoldDB" id="A0A1F6MAR6"/>
<comment type="function">
    <text evidence="7">F(1)F(0) ATP synthase produces ATP from ADP in the presence of a proton or sodium gradient. F-type ATPases consist of two structural domains, F(1) containing the extramembraneous catalytic core and F(0) containing the membrane proton channel, linked together by a central stalk and a peripheral stalk. During catalysis, ATP synthesis in the catalytic domain of F(1) is coupled via a rotary mechanism of the central stalk subunits to proton translocation.</text>
</comment>
<protein>
    <recommendedName>
        <fullName evidence="7">ATP synthase subunit delta</fullName>
    </recommendedName>
    <alternativeName>
        <fullName evidence="7">ATP synthase F(1) sector subunit delta</fullName>
    </alternativeName>
    <alternativeName>
        <fullName evidence="7">F-type ATPase subunit delta</fullName>
        <shortName evidence="7">F-ATPase subunit delta</shortName>
    </alternativeName>
</protein>
<comment type="function">
    <text evidence="7">This protein is part of the stalk that links CF(0) to CF(1). It either transmits conformational changes from CF(0) to CF(1) or is implicated in proton conduction.</text>
</comment>
<sequence>MINYTPKQYAQALHLAISESNPKDQERILDNFVQVLKSNGHLGLLDEIEKEFLRHDREQRGVKQAEITTAKPLSRDEEAKLIHNLNEYVGGKVELKKKVDEGLIGGIMVKIGDELIDGSVKKSLQELKNKLKE</sequence>
<dbReference type="GO" id="GO:0045259">
    <property type="term" value="C:proton-transporting ATP synthase complex"/>
    <property type="evidence" value="ECO:0007669"/>
    <property type="project" value="UniProtKB-KW"/>
</dbReference>
<evidence type="ECO:0000256" key="7">
    <source>
        <dbReference type="HAMAP-Rule" id="MF_01416"/>
    </source>
</evidence>
<dbReference type="HAMAP" id="MF_01416">
    <property type="entry name" value="ATP_synth_delta_bact"/>
    <property type="match status" value="1"/>
</dbReference>
<evidence type="ECO:0000313" key="9">
    <source>
        <dbReference type="Proteomes" id="UP000177953"/>
    </source>
</evidence>
<keyword evidence="7" id="KW-1003">Cell membrane</keyword>
<evidence type="ECO:0000313" key="8">
    <source>
        <dbReference type="EMBL" id="OGH68660.1"/>
    </source>
</evidence>
<organism evidence="8 9">
    <name type="scientific">Candidatus Magasanikbacteria bacterium RIFCSPHIGHO2_01_FULL_47_8</name>
    <dbReference type="NCBI Taxonomy" id="1798673"/>
    <lineage>
        <taxon>Bacteria</taxon>
        <taxon>Candidatus Magasanikiibacteriota</taxon>
    </lineage>
</organism>
<accession>A0A1F6MAR6</accession>
<keyword evidence="4 7" id="KW-0406">Ion transport</keyword>
<dbReference type="GO" id="GO:0005886">
    <property type="term" value="C:plasma membrane"/>
    <property type="evidence" value="ECO:0007669"/>
    <property type="project" value="UniProtKB-SubCell"/>
</dbReference>
<keyword evidence="6 7" id="KW-0066">ATP synthesis</keyword>
<evidence type="ECO:0000256" key="2">
    <source>
        <dbReference type="ARBA" id="ARBA00022448"/>
    </source>
</evidence>
<gene>
    <name evidence="7" type="primary">atpH</name>
    <name evidence="8" type="ORF">A2754_02320</name>
</gene>
<dbReference type="GO" id="GO:0046933">
    <property type="term" value="F:proton-transporting ATP synthase activity, rotational mechanism"/>
    <property type="evidence" value="ECO:0007669"/>
    <property type="project" value="UniProtKB-UniRule"/>
</dbReference>
<comment type="similarity">
    <text evidence="7">Belongs to the ATPase delta chain family.</text>
</comment>
<dbReference type="NCBIfam" id="TIGR01145">
    <property type="entry name" value="ATP_synt_delta"/>
    <property type="match status" value="1"/>
</dbReference>
<reference evidence="8 9" key="1">
    <citation type="journal article" date="2016" name="Nat. Commun.">
        <title>Thousands of microbial genomes shed light on interconnected biogeochemical processes in an aquifer system.</title>
        <authorList>
            <person name="Anantharaman K."/>
            <person name="Brown C.T."/>
            <person name="Hug L.A."/>
            <person name="Sharon I."/>
            <person name="Castelle C.J."/>
            <person name="Probst A.J."/>
            <person name="Thomas B.C."/>
            <person name="Singh A."/>
            <person name="Wilkins M.J."/>
            <person name="Karaoz U."/>
            <person name="Brodie E.L."/>
            <person name="Williams K.H."/>
            <person name="Hubbard S.S."/>
            <person name="Banfield J.F."/>
        </authorList>
    </citation>
    <scope>NUCLEOTIDE SEQUENCE [LARGE SCALE GENOMIC DNA]</scope>
</reference>
<keyword evidence="2 7" id="KW-0813">Transport</keyword>
<evidence type="ECO:0000256" key="5">
    <source>
        <dbReference type="ARBA" id="ARBA00023136"/>
    </source>
</evidence>
<proteinExistence type="inferred from homology"/>
<dbReference type="Pfam" id="PF00213">
    <property type="entry name" value="OSCP"/>
    <property type="match status" value="1"/>
</dbReference>
<dbReference type="InterPro" id="IPR000711">
    <property type="entry name" value="ATPase_OSCP/dsu"/>
</dbReference>
<keyword evidence="7" id="KW-0139">CF(1)</keyword>
<evidence type="ECO:0000256" key="4">
    <source>
        <dbReference type="ARBA" id="ARBA00023065"/>
    </source>
</evidence>
<evidence type="ECO:0000256" key="3">
    <source>
        <dbReference type="ARBA" id="ARBA00022781"/>
    </source>
</evidence>
<keyword evidence="3 7" id="KW-0375">Hydrogen ion transport</keyword>
<evidence type="ECO:0000256" key="6">
    <source>
        <dbReference type="ARBA" id="ARBA00023310"/>
    </source>
</evidence>